<keyword evidence="2" id="KW-1185">Reference proteome</keyword>
<comment type="caution">
    <text evidence="1">The sequence shown here is derived from an EMBL/GenBank/DDBJ whole genome shotgun (WGS) entry which is preliminary data.</text>
</comment>
<dbReference type="EMBL" id="CATNWA010007353">
    <property type="protein sequence ID" value="CAI9553859.1"/>
    <property type="molecule type" value="Genomic_DNA"/>
</dbReference>
<accession>A0ABN9C1I2</accession>
<proteinExistence type="predicted"/>
<protein>
    <submittedName>
        <fullName evidence="1">Uncharacterized protein</fullName>
    </submittedName>
</protein>
<reference evidence="1" key="1">
    <citation type="submission" date="2023-05" db="EMBL/GenBank/DDBJ databases">
        <authorList>
            <person name="Stuckert A."/>
        </authorList>
    </citation>
    <scope>NUCLEOTIDE SEQUENCE</scope>
</reference>
<evidence type="ECO:0000313" key="1">
    <source>
        <dbReference type="EMBL" id="CAI9553859.1"/>
    </source>
</evidence>
<evidence type="ECO:0000313" key="2">
    <source>
        <dbReference type="Proteomes" id="UP001162483"/>
    </source>
</evidence>
<organism evidence="1 2">
    <name type="scientific">Staurois parvus</name>
    <dbReference type="NCBI Taxonomy" id="386267"/>
    <lineage>
        <taxon>Eukaryota</taxon>
        <taxon>Metazoa</taxon>
        <taxon>Chordata</taxon>
        <taxon>Craniata</taxon>
        <taxon>Vertebrata</taxon>
        <taxon>Euteleostomi</taxon>
        <taxon>Amphibia</taxon>
        <taxon>Batrachia</taxon>
        <taxon>Anura</taxon>
        <taxon>Neobatrachia</taxon>
        <taxon>Ranoidea</taxon>
        <taxon>Ranidae</taxon>
        <taxon>Staurois</taxon>
    </lineage>
</organism>
<gene>
    <name evidence="1" type="ORF">SPARVUS_LOCUS4108608</name>
</gene>
<name>A0ABN9C1I2_9NEOB</name>
<sequence length="63" mass="7282">MAPTFTACARSLEARGTVIWRTQWNTDRCTCEVPIHVIPDWPIRDHMQSSKQDVTSDIIAYYV</sequence>
<dbReference type="Proteomes" id="UP001162483">
    <property type="component" value="Unassembled WGS sequence"/>
</dbReference>